<dbReference type="AlphaFoldDB" id="A0A2D3UVI1"/>
<feature type="chain" id="PRO_5013575315" description="Apple domain-containing protein" evidence="2">
    <location>
        <begin position="21"/>
        <end position="296"/>
    </location>
</feature>
<proteinExistence type="predicted"/>
<name>A0A2D3UVI1_9PEZI</name>
<feature type="compositionally biased region" description="Pro residues" evidence="1">
    <location>
        <begin position="244"/>
        <end position="255"/>
    </location>
</feature>
<dbReference type="Proteomes" id="UP000225277">
    <property type="component" value="Unassembled WGS sequence"/>
</dbReference>
<feature type="compositionally biased region" description="Low complexity" evidence="1">
    <location>
        <begin position="209"/>
        <end position="231"/>
    </location>
</feature>
<feature type="compositionally biased region" description="Low complexity" evidence="1">
    <location>
        <begin position="189"/>
        <end position="201"/>
    </location>
</feature>
<feature type="region of interest" description="Disordered" evidence="1">
    <location>
        <begin position="187"/>
        <end position="296"/>
    </location>
</feature>
<evidence type="ECO:0000256" key="2">
    <source>
        <dbReference type="SAM" id="SignalP"/>
    </source>
</evidence>
<dbReference type="EMBL" id="FJUY01000007">
    <property type="protein sequence ID" value="CZT19288.1"/>
    <property type="molecule type" value="Genomic_DNA"/>
</dbReference>
<reference evidence="3 4" key="1">
    <citation type="submission" date="2016-03" db="EMBL/GenBank/DDBJ databases">
        <authorList>
            <person name="Ploux O."/>
        </authorList>
    </citation>
    <scope>NUCLEOTIDE SEQUENCE [LARGE SCALE GENOMIC DNA]</scope>
    <source>
        <strain evidence="3 4">URUG2</strain>
    </source>
</reference>
<gene>
    <name evidence="3" type="ORF">RCC_05134</name>
</gene>
<evidence type="ECO:0000313" key="3">
    <source>
        <dbReference type="EMBL" id="CZT19288.1"/>
    </source>
</evidence>
<sequence length="296" mass="30962">MFRVIFAASVASALPHALLSASIDINVSPQNGAEAALTLEACAPRAAGTGPSTTPDSADAFIINTAFSVFADTASTPKGYTQVFQDLSGSNIQLDSYLQFHYLTTYSTADCARACDETENCAAFNIYFERDPVVEPAAACPDPASTAAIKCALYNEAVDETSVINLGQFREEFEVVIAGSNGFVKIGGEIPETPEIPENPNMPGEGDSPDTPDTPDTPGSGSQPSSGQEPSNGEHPNEGSEPSDPTPSEPLNPGPEEPHPDLPSTNEPSSHNAPVYSLPEHGTAPKLPACPAKYHE</sequence>
<feature type="compositionally biased region" description="Polar residues" evidence="1">
    <location>
        <begin position="263"/>
        <end position="272"/>
    </location>
</feature>
<keyword evidence="4" id="KW-1185">Reference proteome</keyword>
<keyword evidence="2" id="KW-0732">Signal</keyword>
<evidence type="ECO:0008006" key="5">
    <source>
        <dbReference type="Google" id="ProtNLM"/>
    </source>
</evidence>
<dbReference type="STRING" id="112498.A0A2D3UVI1"/>
<dbReference type="PANTHER" id="PTHR36578:SF1">
    <property type="entry name" value="APPLE DOMAIN-CONTAINING PROTEIN"/>
    <property type="match status" value="1"/>
</dbReference>
<protein>
    <recommendedName>
        <fullName evidence="5">Apple domain-containing protein</fullName>
    </recommendedName>
</protein>
<dbReference type="PANTHER" id="PTHR36578">
    <property type="entry name" value="CHROMOSOME 15, WHOLE GENOME SHOTGUN SEQUENCE"/>
    <property type="match status" value="1"/>
</dbReference>
<evidence type="ECO:0000256" key="1">
    <source>
        <dbReference type="SAM" id="MobiDB-lite"/>
    </source>
</evidence>
<dbReference type="GeneID" id="35600302"/>
<organism evidence="3 4">
    <name type="scientific">Ramularia collo-cygni</name>
    <dbReference type="NCBI Taxonomy" id="112498"/>
    <lineage>
        <taxon>Eukaryota</taxon>
        <taxon>Fungi</taxon>
        <taxon>Dikarya</taxon>
        <taxon>Ascomycota</taxon>
        <taxon>Pezizomycotina</taxon>
        <taxon>Dothideomycetes</taxon>
        <taxon>Dothideomycetidae</taxon>
        <taxon>Mycosphaerellales</taxon>
        <taxon>Mycosphaerellaceae</taxon>
        <taxon>Ramularia</taxon>
    </lineage>
</organism>
<dbReference type="RefSeq" id="XP_023626178.1">
    <property type="nucleotide sequence ID" value="XM_023770410.1"/>
</dbReference>
<accession>A0A2D3UVI1</accession>
<evidence type="ECO:0000313" key="4">
    <source>
        <dbReference type="Proteomes" id="UP000225277"/>
    </source>
</evidence>
<dbReference type="OrthoDB" id="271448at2759"/>
<feature type="signal peptide" evidence="2">
    <location>
        <begin position="1"/>
        <end position="20"/>
    </location>
</feature>